<dbReference type="InterPro" id="IPR011041">
    <property type="entry name" value="Quinoprot_gluc/sorb_DH_b-prop"/>
</dbReference>
<reference evidence="3" key="1">
    <citation type="submission" date="2017-02" db="EMBL/GenBank/DDBJ databases">
        <title>Draft Genome Sequence of the Salt Water Bacterium Oceanospirillum linum ATCC 11336.</title>
        <authorList>
            <person name="Trachtenberg A.M."/>
            <person name="Carney J.G."/>
            <person name="Linnane J.D."/>
            <person name="Rheaume B.A."/>
            <person name="Pitts N.L."/>
            <person name="Mykles D.L."/>
            <person name="Maclea K.S."/>
        </authorList>
    </citation>
    <scope>NUCLEOTIDE SEQUENCE [LARGE SCALE GENOMIC DNA]</scope>
    <source>
        <strain evidence="3">ATCC 11336</strain>
    </source>
</reference>
<keyword evidence="1" id="KW-0732">Signal</keyword>
<dbReference type="PANTHER" id="PTHR19328">
    <property type="entry name" value="HEDGEHOG-INTERACTING PROTEIN"/>
    <property type="match status" value="1"/>
</dbReference>
<dbReference type="Gene3D" id="2.120.10.30">
    <property type="entry name" value="TolB, C-terminal domain"/>
    <property type="match status" value="1"/>
</dbReference>
<proteinExistence type="predicted"/>
<evidence type="ECO:0000256" key="1">
    <source>
        <dbReference type="SAM" id="SignalP"/>
    </source>
</evidence>
<dbReference type="Pfam" id="PF07995">
    <property type="entry name" value="GSDH"/>
    <property type="match status" value="1"/>
</dbReference>
<sequence>MHLRLGQSVFSLLLLFSVNSTFANEITGSSRNEVYQTTLVQQGLKLPWAFEFIDPETMIFTERAGRIGLYSRSRSDVRYLTGVPKVYFDGQGGLLDIKPSPEFKQEPWVYVTYSALPLQTVQQNDNQPVTVLARFKLAGNSYDHYRIEDWQVLIETRSATSRDYHFGSRIAFDPGRYVYFSVGDRGERPNGQNRKTHAGSILRVTFTGKPSRHNPFFNAGNDALPEIWSFGYRNPQGLAYDPGRKRLWAIEHGPRGGDELNVIEPGNNYGWPEVSQGKEYWGSIRVGEEHKAGMVDPVRVYIPSIAPSSLLLYSGEAFPQWQGDLFAGALVKQHLNHIHLNEKGVIVGETRMLDSLNERIRDVSQSPEGLLYLATDSGKLYRISPLPGSSDEEP</sequence>
<name>A0A1T1HCS4_OCELI</name>
<dbReference type="InterPro" id="IPR012938">
    <property type="entry name" value="Glc/Sorbosone_DH"/>
</dbReference>
<protein>
    <recommendedName>
        <fullName evidence="2">Glucose/Sorbosone dehydrogenase domain-containing protein</fullName>
    </recommendedName>
</protein>
<evidence type="ECO:0000259" key="2">
    <source>
        <dbReference type="Pfam" id="PF07995"/>
    </source>
</evidence>
<comment type="caution">
    <text evidence="3">The sequence shown here is derived from an EMBL/GenBank/DDBJ whole genome shotgun (WGS) entry which is preliminary data.</text>
</comment>
<dbReference type="EMBL" id="MTSD02000002">
    <property type="protein sequence ID" value="OOV87602.1"/>
    <property type="molecule type" value="Genomic_DNA"/>
</dbReference>
<dbReference type="RefSeq" id="WP_078318934.1">
    <property type="nucleotide sequence ID" value="NZ_MTSD02000002.1"/>
</dbReference>
<dbReference type="AlphaFoldDB" id="A0A1T1HCS4"/>
<dbReference type="SUPFAM" id="SSF50952">
    <property type="entry name" value="Soluble quinoprotein glucose dehydrogenase"/>
    <property type="match status" value="1"/>
</dbReference>
<evidence type="ECO:0000313" key="4">
    <source>
        <dbReference type="Proteomes" id="UP000190064"/>
    </source>
</evidence>
<feature type="domain" description="Glucose/Sorbosone dehydrogenase" evidence="2">
    <location>
        <begin position="44"/>
        <end position="382"/>
    </location>
</feature>
<accession>A0A1T1HCS4</accession>
<dbReference type="PANTHER" id="PTHR19328:SF75">
    <property type="entry name" value="ALDOSE SUGAR DEHYDROGENASE YLII"/>
    <property type="match status" value="1"/>
</dbReference>
<evidence type="ECO:0000313" key="3">
    <source>
        <dbReference type="EMBL" id="OOV87602.1"/>
    </source>
</evidence>
<dbReference type="InterPro" id="IPR011042">
    <property type="entry name" value="6-blade_b-propeller_TolB-like"/>
</dbReference>
<dbReference type="STRING" id="966.BTA35_0206080"/>
<dbReference type="Proteomes" id="UP000190064">
    <property type="component" value="Unassembled WGS sequence"/>
</dbReference>
<keyword evidence="4" id="KW-1185">Reference proteome</keyword>
<organism evidence="3 4">
    <name type="scientific">Oceanospirillum linum</name>
    <dbReference type="NCBI Taxonomy" id="966"/>
    <lineage>
        <taxon>Bacteria</taxon>
        <taxon>Pseudomonadati</taxon>
        <taxon>Pseudomonadota</taxon>
        <taxon>Gammaproteobacteria</taxon>
        <taxon>Oceanospirillales</taxon>
        <taxon>Oceanospirillaceae</taxon>
        <taxon>Oceanospirillum</taxon>
    </lineage>
</organism>
<feature type="chain" id="PRO_5012910640" description="Glucose/Sorbosone dehydrogenase domain-containing protein" evidence="1">
    <location>
        <begin position="24"/>
        <end position="394"/>
    </location>
</feature>
<feature type="signal peptide" evidence="1">
    <location>
        <begin position="1"/>
        <end position="23"/>
    </location>
</feature>
<gene>
    <name evidence="3" type="ORF">BTA35_0206080</name>
</gene>